<protein>
    <submittedName>
        <fullName evidence="1">Uncharacterized protein</fullName>
    </submittedName>
</protein>
<sequence>MLRFRASLRGLGSRLRLSPLLFDEDPPPLPFRLNAMDSHVVRGVPLIARTRTGYPVSSDLVSAKVWLDTFSCPVRWQEDGLPSAWNYSSFGVFKRCVEKLDIRVFDYLFSGDCNSPLLAQLEHLFTVEHFCAWGPFAGLFRLSAGPRLLRYRLRAVHRWKRRLALQLDRSLDLCPSRR</sequence>
<gene>
    <name evidence="1" type="ORF">PGLA2088_LOCUS20967</name>
</gene>
<evidence type="ECO:0000313" key="2">
    <source>
        <dbReference type="Proteomes" id="UP000626109"/>
    </source>
</evidence>
<accession>A0A813JH80</accession>
<name>A0A813JH80_POLGL</name>
<dbReference type="EMBL" id="CAJNNW010025703">
    <property type="protein sequence ID" value="CAE8678720.1"/>
    <property type="molecule type" value="Genomic_DNA"/>
</dbReference>
<reference evidence="1" key="1">
    <citation type="submission" date="2021-02" db="EMBL/GenBank/DDBJ databases">
        <authorList>
            <person name="Dougan E. K."/>
            <person name="Rhodes N."/>
            <person name="Thang M."/>
            <person name="Chan C."/>
        </authorList>
    </citation>
    <scope>NUCLEOTIDE SEQUENCE</scope>
</reference>
<proteinExistence type="predicted"/>
<evidence type="ECO:0000313" key="1">
    <source>
        <dbReference type="EMBL" id="CAE8678720.1"/>
    </source>
</evidence>
<dbReference type="Proteomes" id="UP000626109">
    <property type="component" value="Unassembled WGS sequence"/>
</dbReference>
<comment type="caution">
    <text evidence="1">The sequence shown here is derived from an EMBL/GenBank/DDBJ whole genome shotgun (WGS) entry which is preliminary data.</text>
</comment>
<organism evidence="1 2">
    <name type="scientific">Polarella glacialis</name>
    <name type="common">Dinoflagellate</name>
    <dbReference type="NCBI Taxonomy" id="89957"/>
    <lineage>
        <taxon>Eukaryota</taxon>
        <taxon>Sar</taxon>
        <taxon>Alveolata</taxon>
        <taxon>Dinophyceae</taxon>
        <taxon>Suessiales</taxon>
        <taxon>Suessiaceae</taxon>
        <taxon>Polarella</taxon>
    </lineage>
</organism>
<dbReference type="AlphaFoldDB" id="A0A813JH80"/>